<dbReference type="GO" id="GO:0031267">
    <property type="term" value="F:small GTPase binding"/>
    <property type="evidence" value="ECO:0007669"/>
    <property type="project" value="TreeGrafter"/>
</dbReference>
<dbReference type="InterPro" id="IPR027038">
    <property type="entry name" value="RanGap"/>
</dbReference>
<dbReference type="GO" id="GO:0005634">
    <property type="term" value="C:nucleus"/>
    <property type="evidence" value="ECO:0007669"/>
    <property type="project" value="TreeGrafter"/>
</dbReference>
<dbReference type="Pfam" id="PF13516">
    <property type="entry name" value="LRR_6"/>
    <property type="match status" value="2"/>
</dbReference>
<keyword evidence="5" id="KW-1185">Reference proteome</keyword>
<accession>A0A4D9D663</accession>
<dbReference type="SMART" id="SM00368">
    <property type="entry name" value="LRR_RI"/>
    <property type="match status" value="3"/>
</dbReference>
<dbReference type="Proteomes" id="UP000355283">
    <property type="component" value="Unassembled WGS sequence"/>
</dbReference>
<evidence type="ECO:0000313" key="4">
    <source>
        <dbReference type="EMBL" id="TFJ87201.1"/>
    </source>
</evidence>
<dbReference type="OrthoDB" id="341587at2759"/>
<dbReference type="GO" id="GO:0005096">
    <property type="term" value="F:GTPase activator activity"/>
    <property type="evidence" value="ECO:0007669"/>
    <property type="project" value="UniProtKB-KW"/>
</dbReference>
<dbReference type="InterPro" id="IPR001611">
    <property type="entry name" value="Leu-rich_rpt"/>
</dbReference>
<gene>
    <name evidence="4" type="ORF">NSK_001533</name>
</gene>
<comment type="caution">
    <text evidence="4">The sequence shown here is derived from an EMBL/GenBank/DDBJ whole genome shotgun (WGS) entry which is preliminary data.</text>
</comment>
<keyword evidence="3" id="KW-0677">Repeat</keyword>
<sequence length="345" mass="36545">MCKRVMTSRKRELDDVLSLCPTPGMASTFLPPSTSHAFAAAVMAPALIKAVASVKSKHVTTPLSALGQDVLNVVAQYCHPIELARLGLCTRELLVGSEQSAALLCRRYVAPAEADMVAYQGGHSNLGSCSGNSWCYRYLCAFEVAGVEAPKLKTVLRDIYSQRHVMQANMGSVTAKRALAGSTGAARGILIPTATQHLNLYGLRMGDGGAERLALALRVARAYRVLLLNLGGNDLSDRGAQAVIQAIKRHHAEVDTLFLAQNQIGPEGARCVADLISSSPTLRSLSLSDNPLTDEGAVCITGALPESSSLATLSMRCASFSSQAREGLRSSWGGRGGDKVFGLYI</sequence>
<keyword evidence="1" id="KW-0343">GTPase activation</keyword>
<dbReference type="GO" id="GO:0048471">
    <property type="term" value="C:perinuclear region of cytoplasm"/>
    <property type="evidence" value="ECO:0007669"/>
    <property type="project" value="TreeGrafter"/>
</dbReference>
<dbReference type="Gene3D" id="3.80.10.10">
    <property type="entry name" value="Ribonuclease Inhibitor"/>
    <property type="match status" value="2"/>
</dbReference>
<dbReference type="AlphaFoldDB" id="A0A4D9D663"/>
<dbReference type="PANTHER" id="PTHR24113">
    <property type="entry name" value="RAN GTPASE-ACTIVATING PROTEIN 1"/>
    <property type="match status" value="1"/>
</dbReference>
<evidence type="ECO:0000313" key="5">
    <source>
        <dbReference type="Proteomes" id="UP000355283"/>
    </source>
</evidence>
<dbReference type="EMBL" id="SDOX01000006">
    <property type="protein sequence ID" value="TFJ87201.1"/>
    <property type="molecule type" value="Genomic_DNA"/>
</dbReference>
<keyword evidence="2" id="KW-0433">Leucine-rich repeat</keyword>
<organism evidence="4 5">
    <name type="scientific">Nannochloropsis salina CCMP1776</name>
    <dbReference type="NCBI Taxonomy" id="1027361"/>
    <lineage>
        <taxon>Eukaryota</taxon>
        <taxon>Sar</taxon>
        <taxon>Stramenopiles</taxon>
        <taxon>Ochrophyta</taxon>
        <taxon>Eustigmatophyceae</taxon>
        <taxon>Eustigmatales</taxon>
        <taxon>Monodopsidaceae</taxon>
        <taxon>Microchloropsis</taxon>
        <taxon>Microchloropsis salina</taxon>
    </lineage>
</organism>
<evidence type="ECO:0000256" key="2">
    <source>
        <dbReference type="ARBA" id="ARBA00022614"/>
    </source>
</evidence>
<name>A0A4D9D663_9STRA</name>
<dbReference type="PANTHER" id="PTHR24113:SF12">
    <property type="entry name" value="RAN GTPASE-ACTIVATING PROTEIN 1"/>
    <property type="match status" value="1"/>
</dbReference>
<evidence type="ECO:0000256" key="1">
    <source>
        <dbReference type="ARBA" id="ARBA00022468"/>
    </source>
</evidence>
<dbReference type="GO" id="GO:0005829">
    <property type="term" value="C:cytosol"/>
    <property type="evidence" value="ECO:0007669"/>
    <property type="project" value="TreeGrafter"/>
</dbReference>
<proteinExistence type="predicted"/>
<dbReference type="SUPFAM" id="SSF52047">
    <property type="entry name" value="RNI-like"/>
    <property type="match status" value="1"/>
</dbReference>
<evidence type="ECO:0000256" key="3">
    <source>
        <dbReference type="ARBA" id="ARBA00022737"/>
    </source>
</evidence>
<reference evidence="4 5" key="1">
    <citation type="submission" date="2019-01" db="EMBL/GenBank/DDBJ databases">
        <title>Nuclear Genome Assembly of the Microalgal Biofuel strain Nannochloropsis salina CCMP1776.</title>
        <authorList>
            <person name="Hovde B."/>
        </authorList>
    </citation>
    <scope>NUCLEOTIDE SEQUENCE [LARGE SCALE GENOMIC DNA]</scope>
    <source>
        <strain evidence="4 5">CCMP1776</strain>
    </source>
</reference>
<protein>
    <submittedName>
        <fullName evidence="4">Uncharacterized protein</fullName>
    </submittedName>
</protein>
<dbReference type="GO" id="GO:0006913">
    <property type="term" value="P:nucleocytoplasmic transport"/>
    <property type="evidence" value="ECO:0007669"/>
    <property type="project" value="TreeGrafter"/>
</dbReference>
<dbReference type="InterPro" id="IPR032675">
    <property type="entry name" value="LRR_dom_sf"/>
</dbReference>